<evidence type="ECO:0000313" key="2">
    <source>
        <dbReference type="EMBL" id="MPC69729.1"/>
    </source>
</evidence>
<accession>A0A5B7HJ24</accession>
<organism evidence="2 3">
    <name type="scientific">Portunus trituberculatus</name>
    <name type="common">Swimming crab</name>
    <name type="synonym">Neptunus trituberculatus</name>
    <dbReference type="NCBI Taxonomy" id="210409"/>
    <lineage>
        <taxon>Eukaryota</taxon>
        <taxon>Metazoa</taxon>
        <taxon>Ecdysozoa</taxon>
        <taxon>Arthropoda</taxon>
        <taxon>Crustacea</taxon>
        <taxon>Multicrustacea</taxon>
        <taxon>Malacostraca</taxon>
        <taxon>Eumalacostraca</taxon>
        <taxon>Eucarida</taxon>
        <taxon>Decapoda</taxon>
        <taxon>Pleocyemata</taxon>
        <taxon>Brachyura</taxon>
        <taxon>Eubrachyura</taxon>
        <taxon>Portunoidea</taxon>
        <taxon>Portunidae</taxon>
        <taxon>Portuninae</taxon>
        <taxon>Portunus</taxon>
    </lineage>
</organism>
<feature type="compositionally biased region" description="Acidic residues" evidence="1">
    <location>
        <begin position="34"/>
        <end position="50"/>
    </location>
</feature>
<evidence type="ECO:0000313" key="3">
    <source>
        <dbReference type="Proteomes" id="UP000324222"/>
    </source>
</evidence>
<keyword evidence="3" id="KW-1185">Reference proteome</keyword>
<comment type="caution">
    <text evidence="2">The sequence shown here is derived from an EMBL/GenBank/DDBJ whole genome shotgun (WGS) entry which is preliminary data.</text>
</comment>
<dbReference type="EMBL" id="VSRR010029900">
    <property type="protein sequence ID" value="MPC69729.1"/>
    <property type="molecule type" value="Genomic_DNA"/>
</dbReference>
<dbReference type="Proteomes" id="UP000324222">
    <property type="component" value="Unassembled WGS sequence"/>
</dbReference>
<feature type="region of interest" description="Disordered" evidence="1">
    <location>
        <begin position="1"/>
        <end position="50"/>
    </location>
</feature>
<evidence type="ECO:0000256" key="1">
    <source>
        <dbReference type="SAM" id="MobiDB-lite"/>
    </source>
</evidence>
<reference evidence="2 3" key="1">
    <citation type="submission" date="2019-05" db="EMBL/GenBank/DDBJ databases">
        <title>Another draft genome of Portunus trituberculatus and its Hox gene families provides insights of decapod evolution.</title>
        <authorList>
            <person name="Jeong J.-H."/>
            <person name="Song I."/>
            <person name="Kim S."/>
            <person name="Choi T."/>
            <person name="Kim D."/>
            <person name="Ryu S."/>
            <person name="Kim W."/>
        </authorList>
    </citation>
    <scope>NUCLEOTIDE SEQUENCE [LARGE SCALE GENOMIC DNA]</scope>
    <source>
        <tissue evidence="2">Muscle</tissue>
    </source>
</reference>
<protein>
    <submittedName>
        <fullName evidence="2">Uncharacterized protein</fullName>
    </submittedName>
</protein>
<proteinExistence type="predicted"/>
<feature type="compositionally biased region" description="Basic and acidic residues" evidence="1">
    <location>
        <begin position="22"/>
        <end position="33"/>
    </location>
</feature>
<sequence>MREVPAQVSWPEGGLTPISDVSGRDSDRGRANWDEEEEQQQELEVDLVED</sequence>
<gene>
    <name evidence="2" type="ORF">E2C01_063960</name>
</gene>
<dbReference type="AlphaFoldDB" id="A0A5B7HJ24"/>
<name>A0A5B7HJ24_PORTR</name>